<feature type="domain" description="HTH cro/C1-type" evidence="2">
    <location>
        <begin position="5"/>
        <end position="59"/>
    </location>
</feature>
<accession>A0ABU0ZZS4</accession>
<dbReference type="Proteomes" id="UP001230915">
    <property type="component" value="Unassembled WGS sequence"/>
</dbReference>
<evidence type="ECO:0000259" key="2">
    <source>
        <dbReference type="PROSITE" id="PS50943"/>
    </source>
</evidence>
<organism evidence="3 4">
    <name type="scientific">Mesonia profundi</name>
    <dbReference type="NCBI Taxonomy" id="3070998"/>
    <lineage>
        <taxon>Bacteria</taxon>
        <taxon>Pseudomonadati</taxon>
        <taxon>Bacteroidota</taxon>
        <taxon>Flavobacteriia</taxon>
        <taxon>Flavobacteriales</taxon>
        <taxon>Flavobacteriaceae</taxon>
        <taxon>Mesonia</taxon>
    </lineage>
</organism>
<dbReference type="SUPFAM" id="SSF47413">
    <property type="entry name" value="lambda repressor-like DNA-binding domains"/>
    <property type="match status" value="1"/>
</dbReference>
<dbReference type="CDD" id="cd00093">
    <property type="entry name" value="HTH_XRE"/>
    <property type="match status" value="1"/>
</dbReference>
<dbReference type="RefSeq" id="WP_308863627.1">
    <property type="nucleotide sequence ID" value="NZ_JAVHUL010000009.1"/>
</dbReference>
<dbReference type="PANTHER" id="PTHR46558:SF4">
    <property type="entry name" value="DNA-BIDING PHAGE PROTEIN"/>
    <property type="match status" value="1"/>
</dbReference>
<protein>
    <submittedName>
        <fullName evidence="3">Helix-turn-helix transcriptional regulator</fullName>
    </submittedName>
</protein>
<dbReference type="EMBL" id="JAVHUL010000009">
    <property type="protein sequence ID" value="MDQ7916953.1"/>
    <property type="molecule type" value="Genomic_DNA"/>
</dbReference>
<gene>
    <name evidence="3" type="ORF">RBU60_05145</name>
</gene>
<evidence type="ECO:0000256" key="1">
    <source>
        <dbReference type="ARBA" id="ARBA00023125"/>
    </source>
</evidence>
<dbReference type="Pfam" id="PF01381">
    <property type="entry name" value="HTH_3"/>
    <property type="match status" value="1"/>
</dbReference>
<keyword evidence="1" id="KW-0238">DNA-binding</keyword>
<reference evidence="3 4" key="1">
    <citation type="submission" date="2023-08" db="EMBL/GenBank/DDBJ databases">
        <title>Mesonia sp. MT50, isolated from deep-sea sediment of the Mariana Trench.</title>
        <authorList>
            <person name="Fu H."/>
        </authorList>
    </citation>
    <scope>NUCLEOTIDE SEQUENCE [LARGE SCALE GENOMIC DNA]</scope>
    <source>
        <strain evidence="3 4">MT50</strain>
    </source>
</reference>
<keyword evidence="4" id="KW-1185">Reference proteome</keyword>
<dbReference type="InterPro" id="IPR010982">
    <property type="entry name" value="Lambda_DNA-bd_dom_sf"/>
</dbReference>
<dbReference type="InterPro" id="IPR001387">
    <property type="entry name" value="Cro/C1-type_HTH"/>
</dbReference>
<comment type="caution">
    <text evidence="3">The sequence shown here is derived from an EMBL/GenBank/DDBJ whole genome shotgun (WGS) entry which is preliminary data.</text>
</comment>
<dbReference type="PROSITE" id="PS50943">
    <property type="entry name" value="HTH_CROC1"/>
    <property type="match status" value="1"/>
</dbReference>
<dbReference type="Gene3D" id="1.10.260.40">
    <property type="entry name" value="lambda repressor-like DNA-binding domains"/>
    <property type="match status" value="1"/>
</dbReference>
<dbReference type="SMART" id="SM00530">
    <property type="entry name" value="HTH_XRE"/>
    <property type="match status" value="1"/>
</dbReference>
<dbReference type="PANTHER" id="PTHR46558">
    <property type="entry name" value="TRACRIPTIONAL REGULATORY PROTEIN-RELATED-RELATED"/>
    <property type="match status" value="1"/>
</dbReference>
<evidence type="ECO:0000313" key="3">
    <source>
        <dbReference type="EMBL" id="MDQ7916953.1"/>
    </source>
</evidence>
<name>A0ABU0ZZS4_9FLAO</name>
<proteinExistence type="predicted"/>
<evidence type="ECO:0000313" key="4">
    <source>
        <dbReference type="Proteomes" id="UP001230915"/>
    </source>
</evidence>
<sequence>MKNAIKIQRTIKGLTQAALAEKVEVTRQTINAIELEKYSPSAVLALKIASVLEVETDKLFQLEEKDWS</sequence>